<proteinExistence type="predicted"/>
<reference evidence="2" key="1">
    <citation type="journal article" date="2010" name="Nat. Biotechnol.">
        <title>Draft genome sequence of the oilseed species Ricinus communis.</title>
        <authorList>
            <person name="Chan A.P."/>
            <person name="Crabtree J."/>
            <person name="Zhao Q."/>
            <person name="Lorenzi H."/>
            <person name="Orvis J."/>
            <person name="Puiu D."/>
            <person name="Melake-Berhan A."/>
            <person name="Jones K.M."/>
            <person name="Redman J."/>
            <person name="Chen G."/>
            <person name="Cahoon E.B."/>
            <person name="Gedil M."/>
            <person name="Stanke M."/>
            <person name="Haas B.J."/>
            <person name="Wortman J.R."/>
            <person name="Fraser-Liggett C.M."/>
            <person name="Ravel J."/>
            <person name="Rabinowicz P.D."/>
        </authorList>
    </citation>
    <scope>NUCLEOTIDE SEQUENCE [LARGE SCALE GENOMIC DNA]</scope>
    <source>
        <strain evidence="2">cv. Hale</strain>
    </source>
</reference>
<dbReference type="Proteomes" id="UP000008311">
    <property type="component" value="Unassembled WGS sequence"/>
</dbReference>
<gene>
    <name evidence="1" type="ORF">RCOM_0008640</name>
</gene>
<evidence type="ECO:0000313" key="1">
    <source>
        <dbReference type="EMBL" id="EEF27904.1"/>
    </source>
</evidence>
<keyword evidence="2" id="KW-1185">Reference proteome</keyword>
<dbReference type="AlphaFoldDB" id="B9T8A5"/>
<name>B9T8A5_RICCO</name>
<dbReference type="InParanoid" id="B9T8A5"/>
<protein>
    <submittedName>
        <fullName evidence="1">Uncharacterized protein</fullName>
    </submittedName>
</protein>
<dbReference type="EMBL" id="EQ974968">
    <property type="protein sequence ID" value="EEF27904.1"/>
    <property type="molecule type" value="Genomic_DNA"/>
</dbReference>
<sequence length="88" mass="10405">MGVPPGRDAYQLAALQPRHHVEQRQERHVQSEQRSFAHGERIVDHDALWQGRRERSPASLRRTQRRSLPCGHGLRSLLLFSSWERRQF</sequence>
<organism evidence="1 2">
    <name type="scientific">Ricinus communis</name>
    <name type="common">Castor bean</name>
    <dbReference type="NCBI Taxonomy" id="3988"/>
    <lineage>
        <taxon>Eukaryota</taxon>
        <taxon>Viridiplantae</taxon>
        <taxon>Streptophyta</taxon>
        <taxon>Embryophyta</taxon>
        <taxon>Tracheophyta</taxon>
        <taxon>Spermatophyta</taxon>
        <taxon>Magnoliopsida</taxon>
        <taxon>eudicotyledons</taxon>
        <taxon>Gunneridae</taxon>
        <taxon>Pentapetalae</taxon>
        <taxon>rosids</taxon>
        <taxon>fabids</taxon>
        <taxon>Malpighiales</taxon>
        <taxon>Euphorbiaceae</taxon>
        <taxon>Acalyphoideae</taxon>
        <taxon>Acalypheae</taxon>
        <taxon>Ricinus</taxon>
    </lineage>
</organism>
<accession>B9T8A5</accession>
<evidence type="ECO:0000313" key="2">
    <source>
        <dbReference type="Proteomes" id="UP000008311"/>
    </source>
</evidence>